<dbReference type="GO" id="GO:0008168">
    <property type="term" value="F:methyltransferase activity"/>
    <property type="evidence" value="ECO:0007669"/>
    <property type="project" value="UniProtKB-KW"/>
</dbReference>
<feature type="region of interest" description="Disordered" evidence="11">
    <location>
        <begin position="343"/>
        <end position="362"/>
    </location>
</feature>
<dbReference type="PIRSF" id="PIRSF000412">
    <property type="entry name" value="SHMT"/>
    <property type="match status" value="1"/>
</dbReference>
<reference evidence="14" key="1">
    <citation type="journal article" date="2019" name="bioRxiv">
        <title>Genome diversification in globally distributed novel marine Proteobacteria is linked to environmental adaptation.</title>
        <authorList>
            <person name="Zhou Z."/>
            <person name="Tran P.Q."/>
            <person name="Kieft K."/>
            <person name="Anantharaman K."/>
        </authorList>
    </citation>
    <scope>NUCLEOTIDE SEQUENCE [LARGE SCALE GENOMIC DNA]</scope>
</reference>
<feature type="domain" description="Serine hydroxymethyltransferase-like" evidence="12">
    <location>
        <begin position="2"/>
        <end position="382"/>
    </location>
</feature>
<keyword evidence="5 9" id="KW-0963">Cytoplasm</keyword>
<dbReference type="PANTHER" id="PTHR11680">
    <property type="entry name" value="SERINE HYDROXYMETHYLTRANSFERASE"/>
    <property type="match status" value="1"/>
</dbReference>
<comment type="caution">
    <text evidence="9">Lacks conserved residue(s) required for the propagation of feature annotation.</text>
</comment>
<dbReference type="PROSITE" id="PS00096">
    <property type="entry name" value="SHMT"/>
    <property type="match status" value="1"/>
</dbReference>
<dbReference type="InterPro" id="IPR049943">
    <property type="entry name" value="Ser_HO-MeTrfase-like"/>
</dbReference>
<keyword evidence="9" id="KW-0028">Amino-acid biosynthesis</keyword>
<dbReference type="HAMAP" id="MF_00051">
    <property type="entry name" value="SHMT"/>
    <property type="match status" value="1"/>
</dbReference>
<feature type="modified residue" description="N6-(pyridoxal phosphate)lysine" evidence="9 10">
    <location>
        <position position="225"/>
    </location>
</feature>
<dbReference type="Gene3D" id="3.40.640.10">
    <property type="entry name" value="Type I PLP-dependent aspartate aminotransferase-like (Major domain)"/>
    <property type="match status" value="1"/>
</dbReference>
<comment type="caution">
    <text evidence="13">The sequence shown here is derived from an EMBL/GenBank/DDBJ whole genome shotgun (WGS) entry which is preliminary data.</text>
</comment>
<evidence type="ECO:0000259" key="12">
    <source>
        <dbReference type="Pfam" id="PF00464"/>
    </source>
</evidence>
<dbReference type="Gene3D" id="3.90.1150.10">
    <property type="entry name" value="Aspartate Aminotransferase, domain 1"/>
    <property type="match status" value="1"/>
</dbReference>
<sequence length="413" mass="45072">MDEQVTNIISREADRQNTTIELIASENHVSSAVTEAVGSCMTNKYAEGYPGKRYYCGCKNYDEMEVLAQERAKKLFNCGYANVQPHSGASANIAVFFAFMQPGDKYASLVLSDGGHLSHGLKINISGKYFEPVHYPLVYDEDSPDFETIDYGAVRDVCLEHKPKMLLCGYSAYPRTIHFDKMRAVADECGAILMCDIAHIAGLVAGGVHPSPFPHAHVVTTTTHKTLRGPRGGLILTDDEEISTKIDRAVFPGTQGGPLMHVIAGKAVCFGEALDPSFKTYAKNIVENAHALSEALSSRGYRLVSGGTDNHLMLVDLRVKIPENTGKEVAIWLENAGMITNHNGIPKDPRPPMQTSGLRLGTPAVTTRGMGPDEMDKIANWMDQVIVSRGDSSVQEKISKEISVFCSNFPLPH</sequence>
<dbReference type="EC" id="2.1.2.-" evidence="9"/>
<dbReference type="AlphaFoldDB" id="A0A7J4CZV3"/>
<dbReference type="GO" id="GO:0004372">
    <property type="term" value="F:glycine hydroxymethyltransferase activity"/>
    <property type="evidence" value="ECO:0007669"/>
    <property type="project" value="UniProtKB-UniRule"/>
</dbReference>
<proteinExistence type="inferred from homology"/>
<comment type="subunit">
    <text evidence="4 9">Homodimer.</text>
</comment>
<dbReference type="GO" id="GO:0032259">
    <property type="term" value="P:methylation"/>
    <property type="evidence" value="ECO:0007669"/>
    <property type="project" value="UniProtKB-KW"/>
</dbReference>
<evidence type="ECO:0000256" key="1">
    <source>
        <dbReference type="ARBA" id="ARBA00001933"/>
    </source>
</evidence>
<gene>
    <name evidence="9" type="primary">glyA</name>
    <name evidence="13" type="ORF">EYO15_03415</name>
</gene>
<dbReference type="UniPathway" id="UPA00288">
    <property type="reaction ID" value="UER01023"/>
</dbReference>
<feature type="site" description="Plays an important role in substrate specificity" evidence="9">
    <location>
        <position position="224"/>
    </location>
</feature>
<dbReference type="GO" id="GO:0005829">
    <property type="term" value="C:cytosol"/>
    <property type="evidence" value="ECO:0007669"/>
    <property type="project" value="TreeGrafter"/>
</dbReference>
<comment type="pathway">
    <text evidence="9">Amino-acid biosynthesis; glycine biosynthesis; glycine from L-serine: step 1/1.</text>
</comment>
<evidence type="ECO:0000256" key="10">
    <source>
        <dbReference type="PIRSR" id="PIRSR000412-50"/>
    </source>
</evidence>
<dbReference type="GO" id="GO:0019264">
    <property type="term" value="P:glycine biosynthetic process from serine"/>
    <property type="evidence" value="ECO:0007669"/>
    <property type="project" value="UniProtKB-UniRule"/>
</dbReference>
<protein>
    <recommendedName>
        <fullName evidence="9">Serine hydroxymethyltransferase</fullName>
        <shortName evidence="9">SHMT</shortName>
        <shortName evidence="9">Serine methylase</shortName>
        <ecNumber evidence="9">2.1.2.-</ecNumber>
    </recommendedName>
</protein>
<comment type="cofactor">
    <cofactor evidence="1 9 10">
        <name>pyridoxal 5'-phosphate</name>
        <dbReference type="ChEBI" id="CHEBI:597326"/>
    </cofactor>
</comment>
<dbReference type="GO" id="GO:0035999">
    <property type="term" value="P:tetrahydrofolate interconversion"/>
    <property type="evidence" value="ECO:0007669"/>
    <property type="project" value="InterPro"/>
</dbReference>
<dbReference type="NCBIfam" id="NF000586">
    <property type="entry name" value="PRK00011.1"/>
    <property type="match status" value="1"/>
</dbReference>
<feature type="binding site" evidence="9">
    <location>
        <position position="240"/>
    </location>
    <ligand>
        <name>(6S)-5,6,7,8-tetrahydrofolate</name>
        <dbReference type="ChEBI" id="CHEBI:57453"/>
    </ligand>
</feature>
<dbReference type="SUPFAM" id="SSF53383">
    <property type="entry name" value="PLP-dependent transferases"/>
    <property type="match status" value="1"/>
</dbReference>
<comment type="function">
    <text evidence="9">Catalyzes the reversible interconversion of serine and glycine with a modified folate serving as the one-carbon carrier. Also exhibits a pteridine-independent aldolase activity toward beta-hydroxyamino acids, producing glycine and aldehydes, via a retro-aldol mechanism.</text>
</comment>
<keyword evidence="6 9" id="KW-0554">One-carbon metabolism</keyword>
<evidence type="ECO:0000256" key="5">
    <source>
        <dbReference type="ARBA" id="ARBA00022490"/>
    </source>
</evidence>
<dbReference type="InterPro" id="IPR015422">
    <property type="entry name" value="PyrdxlP-dep_Trfase_small"/>
</dbReference>
<dbReference type="InterPro" id="IPR015424">
    <property type="entry name" value="PyrdxlP-dep_Trfase"/>
</dbReference>
<dbReference type="Proteomes" id="UP000589132">
    <property type="component" value="Unassembled WGS sequence"/>
</dbReference>
<evidence type="ECO:0000256" key="4">
    <source>
        <dbReference type="ARBA" id="ARBA00011738"/>
    </source>
</evidence>
<evidence type="ECO:0000256" key="3">
    <source>
        <dbReference type="ARBA" id="ARBA00006376"/>
    </source>
</evidence>
<comment type="similarity">
    <text evidence="3 9">Belongs to the SHMT family.</text>
</comment>
<dbReference type="FunFam" id="3.40.640.10:FF:000001">
    <property type="entry name" value="Serine hydroxymethyltransferase"/>
    <property type="match status" value="1"/>
</dbReference>
<dbReference type="InterPro" id="IPR015421">
    <property type="entry name" value="PyrdxlP-dep_Trfase_major"/>
</dbReference>
<evidence type="ECO:0000256" key="7">
    <source>
        <dbReference type="ARBA" id="ARBA00022679"/>
    </source>
</evidence>
<keyword evidence="8 9" id="KW-0663">Pyridoxal phosphate</keyword>
<dbReference type="InterPro" id="IPR039429">
    <property type="entry name" value="SHMT-like_dom"/>
</dbReference>
<evidence type="ECO:0000256" key="2">
    <source>
        <dbReference type="ARBA" id="ARBA00004496"/>
    </source>
</evidence>
<dbReference type="InterPro" id="IPR001085">
    <property type="entry name" value="Ser_HO-MeTrfase"/>
</dbReference>
<evidence type="ECO:0000313" key="14">
    <source>
        <dbReference type="Proteomes" id="UP000589132"/>
    </source>
</evidence>
<accession>A0A7J4CZV3</accession>
<comment type="subcellular location">
    <subcellularLocation>
        <location evidence="2 9">Cytoplasm</location>
    </subcellularLocation>
</comment>
<keyword evidence="13" id="KW-0489">Methyltransferase</keyword>
<dbReference type="InterPro" id="IPR019798">
    <property type="entry name" value="Ser_HO-MeTrfase_PLP_BS"/>
</dbReference>
<keyword evidence="7 9" id="KW-0808">Transferase</keyword>
<dbReference type="CDD" id="cd00378">
    <property type="entry name" value="SHMT"/>
    <property type="match status" value="1"/>
</dbReference>
<organism evidence="13 14">
    <name type="scientific">Marine Group III euryarchaeote</name>
    <dbReference type="NCBI Taxonomy" id="2173149"/>
    <lineage>
        <taxon>Archaea</taxon>
        <taxon>Methanobacteriati</taxon>
        <taxon>Thermoplasmatota</taxon>
        <taxon>Thermoplasmata</taxon>
        <taxon>Candidatus Thermoprofundales</taxon>
    </lineage>
</organism>
<dbReference type="GO" id="GO:0030170">
    <property type="term" value="F:pyridoxal phosphate binding"/>
    <property type="evidence" value="ECO:0007669"/>
    <property type="project" value="UniProtKB-UniRule"/>
</dbReference>
<evidence type="ECO:0000313" key="13">
    <source>
        <dbReference type="EMBL" id="HIA98211.1"/>
    </source>
</evidence>
<evidence type="ECO:0000256" key="8">
    <source>
        <dbReference type="ARBA" id="ARBA00022898"/>
    </source>
</evidence>
<name>A0A7J4CZV3_9ARCH</name>
<feature type="binding site" evidence="9">
    <location>
        <position position="111"/>
    </location>
    <ligand>
        <name>(6S)-5,6,7,8-tetrahydrofolate</name>
        <dbReference type="ChEBI" id="CHEBI:57453"/>
    </ligand>
</feature>
<evidence type="ECO:0000256" key="9">
    <source>
        <dbReference type="HAMAP-Rule" id="MF_00051"/>
    </source>
</evidence>
<dbReference type="Pfam" id="PF00464">
    <property type="entry name" value="SHMT"/>
    <property type="match status" value="1"/>
</dbReference>
<dbReference type="PANTHER" id="PTHR11680:SF35">
    <property type="entry name" value="SERINE HYDROXYMETHYLTRANSFERASE 1"/>
    <property type="match status" value="1"/>
</dbReference>
<dbReference type="EMBL" id="DTTC01000230">
    <property type="protein sequence ID" value="HIA98211.1"/>
    <property type="molecule type" value="Genomic_DNA"/>
</dbReference>
<evidence type="ECO:0000256" key="11">
    <source>
        <dbReference type="SAM" id="MobiDB-lite"/>
    </source>
</evidence>
<feature type="binding site" evidence="9">
    <location>
        <begin position="115"/>
        <end position="117"/>
    </location>
    <ligand>
        <name>(6S)-5,6,7,8-tetrahydrofolate</name>
        <dbReference type="ChEBI" id="CHEBI:57453"/>
    </ligand>
</feature>
<evidence type="ECO:0000256" key="6">
    <source>
        <dbReference type="ARBA" id="ARBA00022563"/>
    </source>
</evidence>